<dbReference type="EMBL" id="JAKJXP020000001">
    <property type="protein sequence ID" value="KAK7757705.1"/>
    <property type="molecule type" value="Genomic_DNA"/>
</dbReference>
<evidence type="ECO:0000313" key="2">
    <source>
        <dbReference type="EMBL" id="KAK7757705.1"/>
    </source>
</evidence>
<comment type="caution">
    <text evidence="2">The sequence shown here is derived from an EMBL/GenBank/DDBJ whole genome shotgun (WGS) entry which is preliminary data.</text>
</comment>
<gene>
    <name evidence="2" type="ORF">SLS62_000083</name>
</gene>
<name>A0AAN9V3Z1_9PEZI</name>
<feature type="compositionally biased region" description="Basic and acidic residues" evidence="1">
    <location>
        <begin position="387"/>
        <end position="398"/>
    </location>
</feature>
<sequence length="411" mass="40306">MADSANENTQAGSAASEKARPWTVVEKHSLLLKIIEQAEASGGLVNLDEIEMPGRTTSAVRRMYSCIKSEAEVFQASFNIDAAAAANAAATAGVTNAVAAAITADADGAAYAALAASAASAAASATSAATLAATIAAGAAAAARLTNTAGAAAAAAATDAAAAAAADAAVVASTADAAVVASTADAAVVASIADAAGAAYAAVAASAVGAASSAGTTDPSVAEAKGAATGDAVSAAISAPEELLTTTNAASKRLRKADALEDGEIGPPAKKQSRPATATPAPDSGGMPPVGNPDWYPRFVAVADNGNGNGNEGRENNRRFWAFRQELADEARGGETLQAQTLAFREMGDRAQAEARAEAAMVRAETQALAGAAGARGEAAEAQAADVRADQGEFKGEDKDELSEISALSDN</sequence>
<dbReference type="AlphaFoldDB" id="A0AAN9V3Z1"/>
<evidence type="ECO:0000256" key="1">
    <source>
        <dbReference type="SAM" id="MobiDB-lite"/>
    </source>
</evidence>
<proteinExistence type="predicted"/>
<feature type="compositionally biased region" description="Low complexity" evidence="1">
    <location>
        <begin position="369"/>
        <end position="386"/>
    </location>
</feature>
<reference evidence="2 3" key="1">
    <citation type="submission" date="2024-02" db="EMBL/GenBank/DDBJ databases">
        <title>De novo assembly and annotation of 12 fungi associated with fruit tree decline syndrome in Ontario, Canada.</title>
        <authorList>
            <person name="Sulman M."/>
            <person name="Ellouze W."/>
            <person name="Ilyukhin E."/>
        </authorList>
    </citation>
    <scope>NUCLEOTIDE SEQUENCE [LARGE SCALE GENOMIC DNA]</scope>
    <source>
        <strain evidence="2 3">M11/M66-122</strain>
    </source>
</reference>
<accession>A0AAN9V3Z1</accession>
<feature type="compositionally biased region" description="Polar residues" evidence="1">
    <location>
        <begin position="1"/>
        <end position="13"/>
    </location>
</feature>
<keyword evidence="3" id="KW-1185">Reference proteome</keyword>
<evidence type="ECO:0008006" key="4">
    <source>
        <dbReference type="Google" id="ProtNLM"/>
    </source>
</evidence>
<feature type="region of interest" description="Disordered" evidence="1">
    <location>
        <begin position="1"/>
        <end position="20"/>
    </location>
</feature>
<protein>
    <recommendedName>
        <fullName evidence="4">Myb-like domain-containing protein</fullName>
    </recommendedName>
</protein>
<organism evidence="2 3">
    <name type="scientific">Diatrype stigma</name>
    <dbReference type="NCBI Taxonomy" id="117547"/>
    <lineage>
        <taxon>Eukaryota</taxon>
        <taxon>Fungi</taxon>
        <taxon>Dikarya</taxon>
        <taxon>Ascomycota</taxon>
        <taxon>Pezizomycotina</taxon>
        <taxon>Sordariomycetes</taxon>
        <taxon>Xylariomycetidae</taxon>
        <taxon>Xylariales</taxon>
        <taxon>Diatrypaceae</taxon>
        <taxon>Diatrype</taxon>
    </lineage>
</organism>
<evidence type="ECO:0000313" key="3">
    <source>
        <dbReference type="Proteomes" id="UP001320420"/>
    </source>
</evidence>
<dbReference type="Proteomes" id="UP001320420">
    <property type="component" value="Unassembled WGS sequence"/>
</dbReference>
<feature type="region of interest" description="Disordered" evidence="1">
    <location>
        <begin position="257"/>
        <end position="295"/>
    </location>
</feature>
<feature type="region of interest" description="Disordered" evidence="1">
    <location>
        <begin position="369"/>
        <end position="411"/>
    </location>
</feature>